<evidence type="ECO:0000313" key="1">
    <source>
        <dbReference type="EMBL" id="CCO92552.1"/>
    </source>
</evidence>
<reference evidence="1 2" key="2">
    <citation type="submission" date="2013-04" db="EMBL/GenBank/DDBJ databases">
        <title>Comparative genomics of 12 strains of Erwinia amylovora identifies a pan-genome with a large conserved core and provides insights into host specificity.</title>
        <authorList>
            <person name="Mann R.A."/>
            <person name="Smits T.H.M."/>
            <person name="Buehlmann A."/>
            <person name="Blom J."/>
            <person name="Goesmann A."/>
            <person name="Frey J.E."/>
            <person name="Plummer K.M."/>
            <person name="Beer S.V."/>
            <person name="Luck J."/>
            <person name="Duffy B."/>
            <person name="Rodoni B."/>
        </authorList>
    </citation>
    <scope>NUCLEOTIDE SEQUENCE [LARGE SCALE GENOMIC DNA]</scope>
    <source>
        <strain evidence="2">CFBP 1232</strain>
    </source>
</reference>
<dbReference type="Proteomes" id="UP000013111">
    <property type="component" value="Unassembled WGS sequence"/>
</dbReference>
<accession>A0A831EIS3</accession>
<dbReference type="EMBL" id="CAPB01000007">
    <property type="protein sequence ID" value="CCO92552.1"/>
    <property type="molecule type" value="Genomic_DNA"/>
</dbReference>
<evidence type="ECO:0000313" key="2">
    <source>
        <dbReference type="Proteomes" id="UP000013111"/>
    </source>
</evidence>
<proteinExistence type="predicted"/>
<dbReference type="AlphaFoldDB" id="A0A831EIS3"/>
<sequence>MLKFHENNDKQISSNNNGFNYGMEIFRFYIRGQEIWL</sequence>
<name>A0A831EIS3_ERWAM</name>
<comment type="caution">
    <text evidence="1">The sequence shown here is derived from an EMBL/GenBank/DDBJ whole genome shotgun (WGS) entry which is preliminary data.</text>
</comment>
<gene>
    <name evidence="1" type="ORF">BN437_0587</name>
</gene>
<protein>
    <submittedName>
        <fullName evidence="1">Uncharacterized protein</fullName>
    </submittedName>
</protein>
<organism evidence="1 2">
    <name type="scientific">Erwinia amylovora NBRC 12687 = CFBP 1232</name>
    <dbReference type="NCBI Taxonomy" id="1219359"/>
    <lineage>
        <taxon>Bacteria</taxon>
        <taxon>Pseudomonadati</taxon>
        <taxon>Pseudomonadota</taxon>
        <taxon>Gammaproteobacteria</taxon>
        <taxon>Enterobacterales</taxon>
        <taxon>Erwiniaceae</taxon>
        <taxon>Erwinia</taxon>
    </lineage>
</organism>
<reference evidence="1 2" key="1">
    <citation type="submission" date="2012-11" db="EMBL/GenBank/DDBJ databases">
        <authorList>
            <person name="Linke B."/>
        </authorList>
    </citation>
    <scope>NUCLEOTIDE SEQUENCE [LARGE SCALE GENOMIC DNA]</scope>
    <source>
        <strain evidence="2">CFBP 1232</strain>
    </source>
</reference>